<reference evidence="2 3" key="1">
    <citation type="submission" date="2019-06" db="EMBL/GenBank/DDBJ databases">
        <title>Genomic Encyclopedia of Archaeal and Bacterial Type Strains, Phase II (KMG-II): from individual species to whole genera.</title>
        <authorList>
            <person name="Goeker M."/>
        </authorList>
    </citation>
    <scope>NUCLEOTIDE SEQUENCE [LARGE SCALE GENOMIC DNA]</scope>
    <source>
        <strain evidence="2 3">DSM 18423</strain>
    </source>
</reference>
<dbReference type="InterPro" id="IPR036282">
    <property type="entry name" value="Glutathione-S-Trfase_C_sf"/>
</dbReference>
<sequence>MIRLWHVSQSRSFRVLWALEELGVEYELIRCSFFDKSLRGPDHLARAPAGRVPAIEIDGQYLCESGAILLYLAETRGVHLRPAEGAAGRAVFLQGLHYAETLGAHLANLTQHHIVLREAWMRSETVMRLEAKRLEFALRAVGPDFVTGQFSMADIALGYAVLLAQRFGALPRVAAAYLERCQARAGFARALEQDGPAEIYTQPFYPPPQEEGA</sequence>
<dbReference type="Proteomes" id="UP000320582">
    <property type="component" value="Unassembled WGS sequence"/>
</dbReference>
<dbReference type="EMBL" id="VFPT01000001">
    <property type="protein sequence ID" value="TQM93023.1"/>
    <property type="molecule type" value="Genomic_DNA"/>
</dbReference>
<dbReference type="InterPro" id="IPR004045">
    <property type="entry name" value="Glutathione_S-Trfase_N"/>
</dbReference>
<dbReference type="InterPro" id="IPR040079">
    <property type="entry name" value="Glutathione_S-Trfase"/>
</dbReference>
<evidence type="ECO:0000259" key="1">
    <source>
        <dbReference type="PROSITE" id="PS50404"/>
    </source>
</evidence>
<dbReference type="SFLD" id="SFLDG00358">
    <property type="entry name" value="Main_(cytGST)"/>
    <property type="match status" value="1"/>
</dbReference>
<dbReference type="SUPFAM" id="SSF47616">
    <property type="entry name" value="GST C-terminal domain-like"/>
    <property type="match status" value="1"/>
</dbReference>
<dbReference type="Pfam" id="PF02798">
    <property type="entry name" value="GST_N"/>
    <property type="match status" value="1"/>
</dbReference>
<dbReference type="PANTHER" id="PTHR44051">
    <property type="entry name" value="GLUTATHIONE S-TRANSFERASE-RELATED"/>
    <property type="match status" value="1"/>
</dbReference>
<evidence type="ECO:0000313" key="3">
    <source>
        <dbReference type="Proteomes" id="UP000320582"/>
    </source>
</evidence>
<dbReference type="AlphaFoldDB" id="A0A543KD68"/>
<dbReference type="RefSeq" id="WP_142080653.1">
    <property type="nucleotide sequence ID" value="NZ_VFPT01000001.1"/>
</dbReference>
<gene>
    <name evidence="2" type="ORF">BD293_1646</name>
</gene>
<proteinExistence type="predicted"/>
<keyword evidence="2" id="KW-0808">Transferase</keyword>
<name>A0A543KD68_9RHOB</name>
<organism evidence="2 3">
    <name type="scientific">Roseinatronobacter monicus</name>
    <dbReference type="NCBI Taxonomy" id="393481"/>
    <lineage>
        <taxon>Bacteria</taxon>
        <taxon>Pseudomonadati</taxon>
        <taxon>Pseudomonadota</taxon>
        <taxon>Alphaproteobacteria</taxon>
        <taxon>Rhodobacterales</taxon>
        <taxon>Paracoccaceae</taxon>
        <taxon>Roseinatronobacter</taxon>
    </lineage>
</organism>
<dbReference type="PANTHER" id="PTHR44051:SF8">
    <property type="entry name" value="GLUTATHIONE S-TRANSFERASE GSTA"/>
    <property type="match status" value="1"/>
</dbReference>
<dbReference type="SFLD" id="SFLDS00019">
    <property type="entry name" value="Glutathione_Transferase_(cytos"/>
    <property type="match status" value="1"/>
</dbReference>
<dbReference type="OrthoDB" id="5740960at2"/>
<dbReference type="SUPFAM" id="SSF52833">
    <property type="entry name" value="Thioredoxin-like"/>
    <property type="match status" value="1"/>
</dbReference>
<dbReference type="PROSITE" id="PS50404">
    <property type="entry name" value="GST_NTER"/>
    <property type="match status" value="1"/>
</dbReference>
<protein>
    <submittedName>
        <fullName evidence="2">Glutathione S-transferase</fullName>
    </submittedName>
</protein>
<comment type="caution">
    <text evidence="2">The sequence shown here is derived from an EMBL/GenBank/DDBJ whole genome shotgun (WGS) entry which is preliminary data.</text>
</comment>
<dbReference type="CDD" id="cd03046">
    <property type="entry name" value="GST_N_GTT1_like"/>
    <property type="match status" value="1"/>
</dbReference>
<evidence type="ECO:0000313" key="2">
    <source>
        <dbReference type="EMBL" id="TQM93023.1"/>
    </source>
</evidence>
<dbReference type="InterPro" id="IPR036249">
    <property type="entry name" value="Thioredoxin-like_sf"/>
</dbReference>
<feature type="domain" description="GST N-terminal" evidence="1">
    <location>
        <begin position="1"/>
        <end position="80"/>
    </location>
</feature>
<accession>A0A543KD68</accession>
<dbReference type="Gene3D" id="1.20.1050.10">
    <property type="match status" value="1"/>
</dbReference>
<dbReference type="Gene3D" id="3.40.30.10">
    <property type="entry name" value="Glutaredoxin"/>
    <property type="match status" value="1"/>
</dbReference>
<dbReference type="GO" id="GO:0016740">
    <property type="term" value="F:transferase activity"/>
    <property type="evidence" value="ECO:0007669"/>
    <property type="project" value="UniProtKB-KW"/>
</dbReference>
<keyword evidence="3" id="KW-1185">Reference proteome</keyword>